<dbReference type="AlphaFoldDB" id="A0A200PLT2"/>
<dbReference type="FunCoup" id="A0A200PLT2">
    <property type="interactions" value="41"/>
</dbReference>
<dbReference type="EMBL" id="MVGT01004543">
    <property type="protein sequence ID" value="OUZ99176.1"/>
    <property type="molecule type" value="Genomic_DNA"/>
</dbReference>
<feature type="signal peptide" evidence="5">
    <location>
        <begin position="1"/>
        <end position="21"/>
    </location>
</feature>
<name>A0A200PLT2_MACCD</name>
<comment type="caution">
    <text evidence="7">The sequence shown here is derived from an EMBL/GenBank/DDBJ whole genome shotgun (WGS) entry which is preliminary data.</text>
</comment>
<dbReference type="PANTHER" id="PTHR18829:SF0">
    <property type="entry name" value="PROTEIN YAE1 HOMOLOG"/>
    <property type="match status" value="1"/>
</dbReference>
<evidence type="ECO:0000256" key="3">
    <source>
        <dbReference type="ARBA" id="ARBA00022490"/>
    </source>
</evidence>
<evidence type="ECO:0000256" key="4">
    <source>
        <dbReference type="ARBA" id="ARBA00023242"/>
    </source>
</evidence>
<dbReference type="STRING" id="56857.A0A200PLT2"/>
<comment type="subcellular location">
    <subcellularLocation>
        <location evidence="2">Cytoplasm</location>
    </subcellularLocation>
    <subcellularLocation>
        <location evidence="1">Nucleus</location>
    </subcellularLocation>
</comment>
<evidence type="ECO:0000313" key="8">
    <source>
        <dbReference type="Proteomes" id="UP000195402"/>
    </source>
</evidence>
<keyword evidence="5" id="KW-0732">Signal</keyword>
<keyword evidence="4" id="KW-0539">Nucleus</keyword>
<keyword evidence="8" id="KW-1185">Reference proteome</keyword>
<sequence>MAMPTTFGVMMGLCAVMILMSHQLKHPKNWTGSGKGGTANSIPYPCKNVAHMRIGYRDGLTSAREASTQEGFNIGFKESVLVGYKWGLIRGVSSALACLSDGLKEKLVENIEAREKLQILYESVNSVSTKDALDLYGVEIFASKSKEHCKCAEGKSTLEIVPDEISSCSQLGSYSLELESLLQSSVIQVHSAVG</sequence>
<dbReference type="OMA" id="PRQTINS"/>
<evidence type="ECO:0000256" key="5">
    <source>
        <dbReference type="SAM" id="SignalP"/>
    </source>
</evidence>
<dbReference type="Pfam" id="PF09811">
    <property type="entry name" value="Yae1_N"/>
    <property type="match status" value="1"/>
</dbReference>
<reference evidence="7 8" key="1">
    <citation type="journal article" date="2017" name="Mol. Plant">
        <title>The Genome of Medicinal Plant Macleaya cordata Provides New Insights into Benzylisoquinoline Alkaloids Metabolism.</title>
        <authorList>
            <person name="Liu X."/>
            <person name="Liu Y."/>
            <person name="Huang P."/>
            <person name="Ma Y."/>
            <person name="Qing Z."/>
            <person name="Tang Q."/>
            <person name="Cao H."/>
            <person name="Cheng P."/>
            <person name="Zheng Y."/>
            <person name="Yuan Z."/>
            <person name="Zhou Y."/>
            <person name="Liu J."/>
            <person name="Tang Z."/>
            <person name="Zhuo Y."/>
            <person name="Zhang Y."/>
            <person name="Yu L."/>
            <person name="Huang J."/>
            <person name="Yang P."/>
            <person name="Peng Q."/>
            <person name="Zhang J."/>
            <person name="Jiang W."/>
            <person name="Zhang Z."/>
            <person name="Lin K."/>
            <person name="Ro D.K."/>
            <person name="Chen X."/>
            <person name="Xiong X."/>
            <person name="Shang Y."/>
            <person name="Huang S."/>
            <person name="Zeng J."/>
        </authorList>
    </citation>
    <scope>NUCLEOTIDE SEQUENCE [LARGE SCALE GENOMIC DNA]</scope>
    <source>
        <strain evidence="8">cv. BLH2017</strain>
        <tissue evidence="7">Root</tissue>
    </source>
</reference>
<dbReference type="GO" id="GO:0005634">
    <property type="term" value="C:nucleus"/>
    <property type="evidence" value="ECO:0007669"/>
    <property type="project" value="UniProtKB-SubCell"/>
</dbReference>
<evidence type="ECO:0000259" key="6">
    <source>
        <dbReference type="Pfam" id="PF09811"/>
    </source>
</evidence>
<dbReference type="PANTHER" id="PTHR18829">
    <property type="entry name" value="PROTEIN YAE1 HOMOLOG"/>
    <property type="match status" value="1"/>
</dbReference>
<accession>A0A200PLT2</accession>
<dbReference type="Proteomes" id="UP000195402">
    <property type="component" value="Unassembled WGS sequence"/>
</dbReference>
<dbReference type="InterPro" id="IPR038881">
    <property type="entry name" value="Yae1-like"/>
</dbReference>
<dbReference type="InParanoid" id="A0A200PLT2"/>
<protein>
    <submittedName>
        <fullName evidence="7">Essential protein Yae1</fullName>
    </submittedName>
</protein>
<feature type="domain" description="Essential protein Yae1 N-terminal" evidence="6">
    <location>
        <begin position="55"/>
        <end position="92"/>
    </location>
</feature>
<dbReference type="GO" id="GO:0005737">
    <property type="term" value="C:cytoplasm"/>
    <property type="evidence" value="ECO:0007669"/>
    <property type="project" value="UniProtKB-SubCell"/>
</dbReference>
<feature type="chain" id="PRO_5012057984" evidence="5">
    <location>
        <begin position="22"/>
        <end position="194"/>
    </location>
</feature>
<evidence type="ECO:0000256" key="1">
    <source>
        <dbReference type="ARBA" id="ARBA00004123"/>
    </source>
</evidence>
<evidence type="ECO:0000256" key="2">
    <source>
        <dbReference type="ARBA" id="ARBA00004496"/>
    </source>
</evidence>
<proteinExistence type="predicted"/>
<dbReference type="OrthoDB" id="20086at2759"/>
<evidence type="ECO:0000313" key="7">
    <source>
        <dbReference type="EMBL" id="OUZ99176.1"/>
    </source>
</evidence>
<organism evidence="7 8">
    <name type="scientific">Macleaya cordata</name>
    <name type="common">Five-seeded plume-poppy</name>
    <name type="synonym">Bocconia cordata</name>
    <dbReference type="NCBI Taxonomy" id="56857"/>
    <lineage>
        <taxon>Eukaryota</taxon>
        <taxon>Viridiplantae</taxon>
        <taxon>Streptophyta</taxon>
        <taxon>Embryophyta</taxon>
        <taxon>Tracheophyta</taxon>
        <taxon>Spermatophyta</taxon>
        <taxon>Magnoliopsida</taxon>
        <taxon>Ranunculales</taxon>
        <taxon>Papaveraceae</taxon>
        <taxon>Papaveroideae</taxon>
        <taxon>Macleaya</taxon>
    </lineage>
</organism>
<dbReference type="InterPro" id="IPR019191">
    <property type="entry name" value="Essential_protein_Yae1_N"/>
</dbReference>
<gene>
    <name evidence="7" type="ORF">BVC80_8539g1</name>
</gene>
<keyword evidence="3" id="KW-0963">Cytoplasm</keyword>